<dbReference type="AlphaFoldDB" id="A2EQZ3"/>
<name>A2EQZ3_TRIV3</name>
<reference evidence="1" key="2">
    <citation type="journal article" date="2007" name="Science">
        <title>Draft genome sequence of the sexually transmitted pathogen Trichomonas vaginalis.</title>
        <authorList>
            <person name="Carlton J.M."/>
            <person name="Hirt R.P."/>
            <person name="Silva J.C."/>
            <person name="Delcher A.L."/>
            <person name="Schatz M."/>
            <person name="Zhao Q."/>
            <person name="Wortman J.R."/>
            <person name="Bidwell S.L."/>
            <person name="Alsmark U.C.M."/>
            <person name="Besteiro S."/>
            <person name="Sicheritz-Ponten T."/>
            <person name="Noel C.J."/>
            <person name="Dacks J.B."/>
            <person name="Foster P.G."/>
            <person name="Simillion C."/>
            <person name="Van de Peer Y."/>
            <person name="Miranda-Saavedra D."/>
            <person name="Barton G.J."/>
            <person name="Westrop G.D."/>
            <person name="Mueller S."/>
            <person name="Dessi D."/>
            <person name="Fiori P.L."/>
            <person name="Ren Q."/>
            <person name="Paulsen I."/>
            <person name="Zhang H."/>
            <person name="Bastida-Corcuera F.D."/>
            <person name="Simoes-Barbosa A."/>
            <person name="Brown M.T."/>
            <person name="Hayes R.D."/>
            <person name="Mukherjee M."/>
            <person name="Okumura C.Y."/>
            <person name="Schneider R."/>
            <person name="Smith A.J."/>
            <person name="Vanacova S."/>
            <person name="Villalvazo M."/>
            <person name="Haas B.J."/>
            <person name="Pertea M."/>
            <person name="Feldblyum T.V."/>
            <person name="Utterback T.R."/>
            <person name="Shu C.L."/>
            <person name="Osoegawa K."/>
            <person name="de Jong P.J."/>
            <person name="Hrdy I."/>
            <person name="Horvathova L."/>
            <person name="Zubacova Z."/>
            <person name="Dolezal P."/>
            <person name="Malik S.B."/>
            <person name="Logsdon J.M. Jr."/>
            <person name="Henze K."/>
            <person name="Gupta A."/>
            <person name="Wang C.C."/>
            <person name="Dunne R.L."/>
            <person name="Upcroft J.A."/>
            <person name="Upcroft P."/>
            <person name="White O."/>
            <person name="Salzberg S.L."/>
            <person name="Tang P."/>
            <person name="Chiu C.-H."/>
            <person name="Lee Y.-S."/>
            <person name="Embley T.M."/>
            <person name="Coombs G.H."/>
            <person name="Mottram J.C."/>
            <person name="Tachezy J."/>
            <person name="Fraser-Liggett C.M."/>
            <person name="Johnson P.J."/>
        </authorList>
    </citation>
    <scope>NUCLEOTIDE SEQUENCE [LARGE SCALE GENOMIC DNA]</scope>
    <source>
        <strain evidence="1">G3</strain>
    </source>
</reference>
<dbReference type="RefSeq" id="XP_001317106.1">
    <property type="nucleotide sequence ID" value="XM_001317071.1"/>
</dbReference>
<evidence type="ECO:0000313" key="1">
    <source>
        <dbReference type="EMBL" id="EAY04883.1"/>
    </source>
</evidence>
<organism evidence="1 2">
    <name type="scientific">Trichomonas vaginalis (strain ATCC PRA-98 / G3)</name>
    <dbReference type="NCBI Taxonomy" id="412133"/>
    <lineage>
        <taxon>Eukaryota</taxon>
        <taxon>Metamonada</taxon>
        <taxon>Parabasalia</taxon>
        <taxon>Trichomonadida</taxon>
        <taxon>Trichomonadidae</taxon>
        <taxon>Trichomonas</taxon>
    </lineage>
</organism>
<reference evidence="1" key="1">
    <citation type="submission" date="2006-10" db="EMBL/GenBank/DDBJ databases">
        <authorList>
            <person name="Amadeo P."/>
            <person name="Zhao Q."/>
            <person name="Wortman J."/>
            <person name="Fraser-Liggett C."/>
            <person name="Carlton J."/>
        </authorList>
    </citation>
    <scope>NUCLEOTIDE SEQUENCE</scope>
    <source>
        <strain evidence="1">G3</strain>
    </source>
</reference>
<protein>
    <submittedName>
        <fullName evidence="1">Uncharacterized protein</fullName>
    </submittedName>
</protein>
<dbReference type="VEuPathDB" id="TrichDB:TVAG_016550"/>
<evidence type="ECO:0000313" key="2">
    <source>
        <dbReference type="Proteomes" id="UP000001542"/>
    </source>
</evidence>
<dbReference type="EMBL" id="DS113462">
    <property type="protein sequence ID" value="EAY04883.1"/>
    <property type="molecule type" value="Genomic_DNA"/>
</dbReference>
<dbReference type="KEGG" id="tva:4762752"/>
<keyword evidence="2" id="KW-1185">Reference proteome</keyword>
<dbReference type="Proteomes" id="UP000001542">
    <property type="component" value="Unassembled WGS sequence"/>
</dbReference>
<accession>A2EQZ3</accession>
<dbReference type="VEuPathDB" id="TrichDB:TVAGG3_0535450"/>
<gene>
    <name evidence="1" type="ORF">TVAG_016550</name>
</gene>
<proteinExistence type="predicted"/>
<sequence>MAELIAKFRNNAERIKSRGDKVSYMTTFQKLLDDASKYKIDLYHSEIDNIIDPIIKDVTCRVLVKALSIAANAFGFIDHMSRDIQRNKDLLSLSLKVHYKDYYEIMTNMRTSKKKIASENLLTRDQMIEECKQNFKLFESLIENDQFEPFVFLSQLNGSETRIIYTRKNSCRLVIVFYQKGTNIVPLCYYVVEGGAGALVDCEKPEVVPRNSVKHVFPQINDINLNDWFSLKCNLDNFIIG</sequence>
<dbReference type="InParanoid" id="A2EQZ3"/>